<evidence type="ECO:0000259" key="3">
    <source>
        <dbReference type="PROSITE" id="PS51505"/>
    </source>
</evidence>
<dbReference type="PANTHER" id="PTHR47805">
    <property type="entry name" value="SAGA-ASSOCIATED FACTOR 73"/>
    <property type="match status" value="1"/>
</dbReference>
<feature type="compositionally biased region" description="Polar residues" evidence="2">
    <location>
        <begin position="214"/>
        <end position="225"/>
    </location>
</feature>
<feature type="compositionally biased region" description="Basic and acidic residues" evidence="2">
    <location>
        <begin position="189"/>
        <end position="200"/>
    </location>
</feature>
<dbReference type="PANTHER" id="PTHR47805:SF1">
    <property type="entry name" value="SAGA-ASSOCIATED FACTOR 73"/>
    <property type="match status" value="1"/>
</dbReference>
<dbReference type="Pfam" id="PF08313">
    <property type="entry name" value="SCA7"/>
    <property type="match status" value="1"/>
</dbReference>
<dbReference type="AlphaFoldDB" id="A0A1R1YP88"/>
<dbReference type="InterPro" id="IPR013243">
    <property type="entry name" value="SCA7_dom"/>
</dbReference>
<dbReference type="GO" id="GO:0000124">
    <property type="term" value="C:SAGA complex"/>
    <property type="evidence" value="ECO:0007669"/>
    <property type="project" value="InterPro"/>
</dbReference>
<dbReference type="OrthoDB" id="21678at2759"/>
<evidence type="ECO:0000313" key="5">
    <source>
        <dbReference type="Proteomes" id="UP000187429"/>
    </source>
</evidence>
<evidence type="ECO:0000313" key="4">
    <source>
        <dbReference type="EMBL" id="OMJ28704.1"/>
    </source>
</evidence>
<dbReference type="PROSITE" id="PS51505">
    <property type="entry name" value="SCA7"/>
    <property type="match status" value="1"/>
</dbReference>
<protein>
    <submittedName>
        <fullName evidence="4">SAGA-associated factor 73</fullName>
    </submittedName>
</protein>
<keyword evidence="1" id="KW-0175">Coiled coil</keyword>
<dbReference type="Proteomes" id="UP000187429">
    <property type="component" value="Unassembled WGS sequence"/>
</dbReference>
<dbReference type="GO" id="GO:0031048">
    <property type="term" value="P:regulatory ncRNA-mediated heterochromatin formation"/>
    <property type="evidence" value="ECO:0007669"/>
    <property type="project" value="TreeGrafter"/>
</dbReference>
<comment type="caution">
    <text evidence="4">The sequence shown here is derived from an EMBL/GenBank/DDBJ whole genome shotgun (WGS) entry which is preliminary data.</text>
</comment>
<feature type="domain" description="SCA7" evidence="3">
    <location>
        <begin position="253"/>
        <end position="320"/>
    </location>
</feature>
<feature type="compositionally biased region" description="Polar residues" evidence="2">
    <location>
        <begin position="233"/>
        <end position="244"/>
    </location>
</feature>
<name>A0A1R1YP88_9FUNG</name>
<dbReference type="Gene3D" id="6.10.140.1270">
    <property type="match status" value="1"/>
</dbReference>
<dbReference type="GO" id="GO:1904802">
    <property type="term" value="P:RITS complex assembly"/>
    <property type="evidence" value="ECO:0007669"/>
    <property type="project" value="TreeGrafter"/>
</dbReference>
<gene>
    <name evidence="4" type="ORF">AYI69_g1814</name>
</gene>
<evidence type="ECO:0000256" key="2">
    <source>
        <dbReference type="SAM" id="MobiDB-lite"/>
    </source>
</evidence>
<proteinExistence type="predicted"/>
<sequence length="520" mass="56832">MYFQVGFTSFIFFFYKLLNKINYADQTIDGLSKDEQDLLLSKLEKIQNLEKEVVKLKCEKLFNETNVYDESGASNVRSHEFPTSSIVPEALVFSDKEDWQKITNNSMNFPKSSRVAWEMIRKAVGEELNCAVSAPKKDERKSLLNKSKEKSESASKKRLLSDTGERPVGRRGKKATGPKKQADGSTKVAKKERAKQDPTKPKTKIYKRKADDLANSTAEKGSKSSPMRKKQRQQNGSANNKQSSGAGQGTGGGGRKVVEFDLDKQCGVVAHPSNKQCTRSLTCKAHSMAMKRSVRGRSQPFDSLLQAHLAKSRTAKHARNVDSTNLARRINAKGELNAAGLAGLGLEDSDDDERGSDSEAEQILNLVSQYNPKPLAVKSIVMPRRRQHYLRVHDLFLEAMLPNQKAILQNSLRSSTGKPADLFYSGGSRDRSGNIIGSRLGSLGLSDNGLSLSTPNFMMGQPESVGGIAGLGSGTDAPFTSVATVATVHSNPSMAAMMSTLRMAVGNRSSLNTRLLGPKQ</sequence>
<keyword evidence="5" id="KW-1185">Reference proteome</keyword>
<organism evidence="4 5">
    <name type="scientific">Smittium culicis</name>
    <dbReference type="NCBI Taxonomy" id="133412"/>
    <lineage>
        <taxon>Eukaryota</taxon>
        <taxon>Fungi</taxon>
        <taxon>Fungi incertae sedis</taxon>
        <taxon>Zoopagomycota</taxon>
        <taxon>Kickxellomycotina</taxon>
        <taxon>Harpellomycetes</taxon>
        <taxon>Harpellales</taxon>
        <taxon>Legeriomycetaceae</taxon>
        <taxon>Smittium</taxon>
    </lineage>
</organism>
<reference evidence="5" key="1">
    <citation type="submission" date="2017-01" db="EMBL/GenBank/DDBJ databases">
        <authorList>
            <person name="Wang Y."/>
            <person name="White M."/>
            <person name="Kvist S."/>
            <person name="Moncalvo J.-M."/>
        </authorList>
    </citation>
    <scope>NUCLEOTIDE SEQUENCE [LARGE SCALE GENOMIC DNA]</scope>
    <source>
        <strain evidence="5">ID-206-W2</strain>
    </source>
</reference>
<dbReference type="EMBL" id="LSSM01000504">
    <property type="protein sequence ID" value="OMJ28704.1"/>
    <property type="molecule type" value="Genomic_DNA"/>
</dbReference>
<feature type="compositionally biased region" description="Gly residues" evidence="2">
    <location>
        <begin position="246"/>
        <end position="255"/>
    </location>
</feature>
<feature type="coiled-coil region" evidence="1">
    <location>
        <begin position="32"/>
        <end position="66"/>
    </location>
</feature>
<dbReference type="GO" id="GO:0006357">
    <property type="term" value="P:regulation of transcription by RNA polymerase II"/>
    <property type="evidence" value="ECO:0007669"/>
    <property type="project" value="TreeGrafter"/>
</dbReference>
<feature type="compositionally biased region" description="Basic and acidic residues" evidence="2">
    <location>
        <begin position="135"/>
        <end position="168"/>
    </location>
</feature>
<evidence type="ECO:0000256" key="1">
    <source>
        <dbReference type="SAM" id="Coils"/>
    </source>
</evidence>
<accession>A0A1R1YP88</accession>
<feature type="region of interest" description="Disordered" evidence="2">
    <location>
        <begin position="135"/>
        <end position="256"/>
    </location>
</feature>
<dbReference type="InterPro" id="IPR037804">
    <property type="entry name" value="SGF73"/>
</dbReference>